<proteinExistence type="predicted"/>
<dbReference type="Pfam" id="PF01985">
    <property type="entry name" value="CRS1_YhbY"/>
    <property type="match status" value="1"/>
</dbReference>
<dbReference type="AlphaFoldDB" id="A0A9D1LPD0"/>
<dbReference type="InterPro" id="IPR001890">
    <property type="entry name" value="RNA-binding_CRM"/>
</dbReference>
<name>A0A9D1LPD0_9FIRM</name>
<keyword evidence="1 2" id="KW-0694">RNA-binding</keyword>
<dbReference type="SUPFAM" id="SSF75471">
    <property type="entry name" value="YhbY-like"/>
    <property type="match status" value="1"/>
</dbReference>
<organism evidence="4 5">
    <name type="scientific">Candidatus Alloenteromonas pullicola</name>
    <dbReference type="NCBI Taxonomy" id="2840784"/>
    <lineage>
        <taxon>Bacteria</taxon>
        <taxon>Bacillati</taxon>
        <taxon>Bacillota</taxon>
        <taxon>Bacillota incertae sedis</taxon>
        <taxon>Candidatus Alloenteromonas</taxon>
    </lineage>
</organism>
<dbReference type="EMBL" id="DVMV01000039">
    <property type="protein sequence ID" value="HIU45568.1"/>
    <property type="molecule type" value="Genomic_DNA"/>
</dbReference>
<evidence type="ECO:0000259" key="3">
    <source>
        <dbReference type="PROSITE" id="PS51295"/>
    </source>
</evidence>
<dbReference type="InterPro" id="IPR035920">
    <property type="entry name" value="YhbY-like_sf"/>
</dbReference>
<dbReference type="Proteomes" id="UP000824070">
    <property type="component" value="Unassembled WGS sequence"/>
</dbReference>
<dbReference type="Gene3D" id="3.30.110.60">
    <property type="entry name" value="YhbY-like"/>
    <property type="match status" value="1"/>
</dbReference>
<accession>A0A9D1LPD0</accession>
<evidence type="ECO:0000256" key="1">
    <source>
        <dbReference type="ARBA" id="ARBA00022884"/>
    </source>
</evidence>
<evidence type="ECO:0000313" key="4">
    <source>
        <dbReference type="EMBL" id="HIU45568.1"/>
    </source>
</evidence>
<comment type="caution">
    <text evidence="4">The sequence shown here is derived from an EMBL/GenBank/DDBJ whole genome shotgun (WGS) entry which is preliminary data.</text>
</comment>
<sequence length="97" mass="10906">MLKGKQLSYLRGLANTIDHRYLLGKQEPDEAFLDQLDKALEANELIKVGILQNSESKPRELGEDICAKLGAELVQIIGRVIVLYRPSNKHRKIVLPA</sequence>
<dbReference type="PANTHER" id="PTHR40065">
    <property type="entry name" value="RNA-BINDING PROTEIN YHBY"/>
    <property type="match status" value="1"/>
</dbReference>
<protein>
    <submittedName>
        <fullName evidence="4">YhbY family RNA-binding protein</fullName>
    </submittedName>
</protein>
<reference evidence="4" key="2">
    <citation type="journal article" date="2021" name="PeerJ">
        <title>Extensive microbial diversity within the chicken gut microbiome revealed by metagenomics and culture.</title>
        <authorList>
            <person name="Gilroy R."/>
            <person name="Ravi A."/>
            <person name="Getino M."/>
            <person name="Pursley I."/>
            <person name="Horton D.L."/>
            <person name="Alikhan N.F."/>
            <person name="Baker D."/>
            <person name="Gharbi K."/>
            <person name="Hall N."/>
            <person name="Watson M."/>
            <person name="Adriaenssens E.M."/>
            <person name="Foster-Nyarko E."/>
            <person name="Jarju S."/>
            <person name="Secka A."/>
            <person name="Antonio M."/>
            <person name="Oren A."/>
            <person name="Chaudhuri R.R."/>
            <person name="La Ragione R."/>
            <person name="Hildebrand F."/>
            <person name="Pallen M.J."/>
        </authorList>
    </citation>
    <scope>NUCLEOTIDE SEQUENCE</scope>
    <source>
        <strain evidence="4">ChiGjej1B1-22543</strain>
    </source>
</reference>
<feature type="domain" description="CRM" evidence="3">
    <location>
        <begin position="1"/>
        <end position="96"/>
    </location>
</feature>
<evidence type="ECO:0000256" key="2">
    <source>
        <dbReference type="PROSITE-ProRule" id="PRU00626"/>
    </source>
</evidence>
<dbReference type="InterPro" id="IPR051925">
    <property type="entry name" value="RNA-binding_domain"/>
</dbReference>
<dbReference type="GO" id="GO:0003723">
    <property type="term" value="F:RNA binding"/>
    <property type="evidence" value="ECO:0007669"/>
    <property type="project" value="UniProtKB-UniRule"/>
</dbReference>
<dbReference type="SMART" id="SM01103">
    <property type="entry name" value="CRS1_YhbY"/>
    <property type="match status" value="1"/>
</dbReference>
<dbReference type="PROSITE" id="PS51295">
    <property type="entry name" value="CRM"/>
    <property type="match status" value="1"/>
</dbReference>
<reference evidence="4" key="1">
    <citation type="submission" date="2020-10" db="EMBL/GenBank/DDBJ databases">
        <authorList>
            <person name="Gilroy R."/>
        </authorList>
    </citation>
    <scope>NUCLEOTIDE SEQUENCE</scope>
    <source>
        <strain evidence="4">ChiGjej1B1-22543</strain>
    </source>
</reference>
<evidence type="ECO:0000313" key="5">
    <source>
        <dbReference type="Proteomes" id="UP000824070"/>
    </source>
</evidence>
<gene>
    <name evidence="4" type="ORF">IAC52_04655</name>
</gene>
<dbReference type="PANTHER" id="PTHR40065:SF3">
    <property type="entry name" value="RNA-BINDING PROTEIN YHBY"/>
    <property type="match status" value="1"/>
</dbReference>